<sequence>MWSVEGPAGIAAGLGSNATDAYLELVTPDGNYDAWQTNNAARAMQTIADEDFQIEARFLTTPSERFQLHGLLVEQDADNWVRFDTYSDGNVLRVFSGVTVNGSSSVRINMTIQQGDAEYLRVERLGDTWTYQYSADGNSWTTAVSYSHALNATAAGVFAGNVAQATGYTAQVDYVEFASDPLLDEDGGGGGPVNQAPAAGDDALAVGMDTALVIDEAALLANDSDPDGDPITFDSFTAPSNGTLVDNGDGTLTYTPDPG</sequence>
<proteinExistence type="predicted"/>
<dbReference type="Pfam" id="PF07081">
    <property type="entry name" value="DUF1349"/>
    <property type="match status" value="1"/>
</dbReference>
<dbReference type="Gene3D" id="2.60.40.3440">
    <property type="match status" value="1"/>
</dbReference>
<feature type="non-terminal residue" evidence="3">
    <location>
        <position position="259"/>
    </location>
</feature>
<dbReference type="SUPFAM" id="SSF49899">
    <property type="entry name" value="Concanavalin A-like lectins/glucanases"/>
    <property type="match status" value="1"/>
</dbReference>
<dbReference type="InterPro" id="IPR040853">
    <property type="entry name" value="RapA2_cadherin-like"/>
</dbReference>
<dbReference type="RefSeq" id="WP_009149195.1">
    <property type="nucleotide sequence ID" value="NZ_GL890947.1"/>
</dbReference>
<protein>
    <recommendedName>
        <fullName evidence="2">RapA2 cadherin-like domain-containing protein</fullName>
    </recommendedName>
</protein>
<dbReference type="eggNOG" id="COG3506">
    <property type="taxonomic scope" value="Bacteria"/>
</dbReference>
<evidence type="ECO:0000313" key="3">
    <source>
        <dbReference type="EMBL" id="EGJ30732.1"/>
    </source>
</evidence>
<organism evidence="3 4">
    <name type="scientific">Moorena producens 3L</name>
    <dbReference type="NCBI Taxonomy" id="489825"/>
    <lineage>
        <taxon>Bacteria</taxon>
        <taxon>Bacillati</taxon>
        <taxon>Cyanobacteriota</taxon>
        <taxon>Cyanophyceae</taxon>
        <taxon>Coleofasciculales</taxon>
        <taxon>Coleofasciculaceae</taxon>
        <taxon>Moorena</taxon>
    </lineage>
</organism>
<evidence type="ECO:0000256" key="1">
    <source>
        <dbReference type="SAM" id="MobiDB-lite"/>
    </source>
</evidence>
<evidence type="ECO:0000259" key="2">
    <source>
        <dbReference type="Pfam" id="PF17803"/>
    </source>
</evidence>
<dbReference type="InterPro" id="IPR009784">
    <property type="entry name" value="DUF1349"/>
</dbReference>
<feature type="region of interest" description="Disordered" evidence="1">
    <location>
        <begin position="223"/>
        <end position="259"/>
    </location>
</feature>
<keyword evidence="4" id="KW-1185">Reference proteome</keyword>
<evidence type="ECO:0000313" key="4">
    <source>
        <dbReference type="Proteomes" id="UP000003959"/>
    </source>
</evidence>
<accession>F4XXF0</accession>
<feature type="domain" description="RapA2 cadherin-like" evidence="2">
    <location>
        <begin position="192"/>
        <end position="254"/>
    </location>
</feature>
<dbReference type="AlphaFoldDB" id="F4XXF0"/>
<name>F4XXF0_9CYAN</name>
<dbReference type="Gene3D" id="2.60.120.200">
    <property type="match status" value="1"/>
</dbReference>
<reference evidence="4" key="1">
    <citation type="journal article" date="2011" name="Proc. Natl. Acad. Sci. U.S.A.">
        <title>Genomic insights into the physiology and ecology of the marine filamentous cyanobacterium Lyngbya majuscula.</title>
        <authorList>
            <person name="Jones A.C."/>
            <person name="Monroe E.A."/>
            <person name="Podell S."/>
            <person name="Hess W.R."/>
            <person name="Klages S."/>
            <person name="Esquenazi E."/>
            <person name="Niessen S."/>
            <person name="Hoover H."/>
            <person name="Rothmann M."/>
            <person name="Lasken R.S."/>
            <person name="Yates J.R.III."/>
            <person name="Reinhardt R."/>
            <person name="Kube M."/>
            <person name="Burkart M.D."/>
            <person name="Allen E.E."/>
            <person name="Dorrestein P.C."/>
            <person name="Gerwick W.H."/>
            <person name="Gerwick L."/>
        </authorList>
    </citation>
    <scope>NUCLEOTIDE SEQUENCE [LARGE SCALE GENOMIC DNA]</scope>
    <source>
        <strain evidence="4">3L</strain>
    </source>
</reference>
<dbReference type="HOGENOM" id="CLU_1075645_0_0_3"/>
<dbReference type="Pfam" id="PF17803">
    <property type="entry name" value="Cadherin_4"/>
    <property type="match status" value="1"/>
</dbReference>
<dbReference type="Proteomes" id="UP000003959">
    <property type="component" value="Unassembled WGS sequence"/>
</dbReference>
<gene>
    <name evidence="3" type="ORF">LYNGBM3L_47340</name>
</gene>
<dbReference type="InterPro" id="IPR013320">
    <property type="entry name" value="ConA-like_dom_sf"/>
</dbReference>
<dbReference type="EMBL" id="GL890947">
    <property type="protein sequence ID" value="EGJ30732.1"/>
    <property type="molecule type" value="Genomic_DNA"/>
</dbReference>
<feature type="compositionally biased region" description="Polar residues" evidence="1">
    <location>
        <begin position="234"/>
        <end position="259"/>
    </location>
</feature>